<accession>A0A5E6Y7Q6</accession>
<name>A0A5E6Y7Q6_PSEFL</name>
<sequence length="69" mass="7881">MLHVSGTELAESQTIQNLLHDLSVAYNAKIDEPMYLNELSDLIDEEQPAANYLFIHIKDVRPVCRNAIR</sequence>
<reference evidence="1 2" key="1">
    <citation type="submission" date="2019-09" db="EMBL/GenBank/DDBJ databases">
        <authorList>
            <person name="Chandra G."/>
            <person name="Truman W A."/>
        </authorList>
    </citation>
    <scope>NUCLEOTIDE SEQUENCE [LARGE SCALE GENOMIC DNA]</scope>
    <source>
        <strain evidence="1">PS685</strain>
    </source>
</reference>
<evidence type="ECO:0000313" key="1">
    <source>
        <dbReference type="EMBL" id="VVN49862.1"/>
    </source>
</evidence>
<dbReference type="AlphaFoldDB" id="A0A5E6Y7Q6"/>
<protein>
    <submittedName>
        <fullName evidence="1">Uncharacterized protein</fullName>
    </submittedName>
</protein>
<evidence type="ECO:0000313" key="2">
    <source>
        <dbReference type="Proteomes" id="UP000326437"/>
    </source>
</evidence>
<proteinExistence type="predicted"/>
<gene>
    <name evidence="1" type="ORF">PS685_00109</name>
</gene>
<dbReference type="Proteomes" id="UP000326437">
    <property type="component" value="Unassembled WGS sequence"/>
</dbReference>
<organism evidence="1 2">
    <name type="scientific">Pseudomonas fluorescens</name>
    <dbReference type="NCBI Taxonomy" id="294"/>
    <lineage>
        <taxon>Bacteria</taxon>
        <taxon>Pseudomonadati</taxon>
        <taxon>Pseudomonadota</taxon>
        <taxon>Gammaproteobacteria</taxon>
        <taxon>Pseudomonadales</taxon>
        <taxon>Pseudomonadaceae</taxon>
        <taxon>Pseudomonas</taxon>
    </lineage>
</organism>
<dbReference type="EMBL" id="CABVHO010000001">
    <property type="protein sequence ID" value="VVN49862.1"/>
    <property type="molecule type" value="Genomic_DNA"/>
</dbReference>